<dbReference type="PANTHER" id="PTHR30086">
    <property type="entry name" value="ARGININE EXPORTER PROTEIN ARGO"/>
    <property type="match status" value="1"/>
</dbReference>
<keyword evidence="5 6" id="KW-0472">Membrane</keyword>
<dbReference type="KEGG" id="hsi:BOX17_10555"/>
<dbReference type="GO" id="GO:0015171">
    <property type="term" value="F:amino acid transmembrane transporter activity"/>
    <property type="evidence" value="ECO:0007669"/>
    <property type="project" value="TreeGrafter"/>
</dbReference>
<dbReference type="RefSeq" id="WP_071944395.1">
    <property type="nucleotide sequence ID" value="NZ_CP018139.1"/>
</dbReference>
<comment type="subcellular location">
    <subcellularLocation>
        <location evidence="1">Cell membrane</location>
        <topology evidence="1">Multi-pass membrane protein</topology>
    </subcellularLocation>
</comment>
<dbReference type="Proteomes" id="UP000181985">
    <property type="component" value="Chromosome"/>
</dbReference>
<evidence type="ECO:0000313" key="8">
    <source>
        <dbReference type="Proteomes" id="UP000181985"/>
    </source>
</evidence>
<feature type="transmembrane region" description="Helical" evidence="6">
    <location>
        <begin position="176"/>
        <end position="197"/>
    </location>
</feature>
<gene>
    <name evidence="7" type="ORF">BOX17_10555</name>
</gene>
<dbReference type="EMBL" id="CP018139">
    <property type="protein sequence ID" value="APE31349.1"/>
    <property type="molecule type" value="Genomic_DNA"/>
</dbReference>
<evidence type="ECO:0000256" key="4">
    <source>
        <dbReference type="ARBA" id="ARBA00022989"/>
    </source>
</evidence>
<keyword evidence="2" id="KW-1003">Cell membrane</keyword>
<name>A0A1J0VH64_9GAMM</name>
<evidence type="ECO:0000256" key="6">
    <source>
        <dbReference type="SAM" id="Phobius"/>
    </source>
</evidence>
<organism evidence="7 8">
    <name type="scientific">Halomonas aestuarii</name>
    <dbReference type="NCBI Taxonomy" id="1897729"/>
    <lineage>
        <taxon>Bacteria</taxon>
        <taxon>Pseudomonadati</taxon>
        <taxon>Pseudomonadota</taxon>
        <taxon>Gammaproteobacteria</taxon>
        <taxon>Oceanospirillales</taxon>
        <taxon>Halomonadaceae</taxon>
        <taxon>Halomonas</taxon>
    </lineage>
</organism>
<dbReference type="PANTHER" id="PTHR30086:SF20">
    <property type="entry name" value="ARGININE EXPORTER PROTEIN ARGO-RELATED"/>
    <property type="match status" value="1"/>
</dbReference>
<feature type="transmembrane region" description="Helical" evidence="6">
    <location>
        <begin position="112"/>
        <end position="133"/>
    </location>
</feature>
<dbReference type="AlphaFoldDB" id="A0A1J0VH64"/>
<dbReference type="InterPro" id="IPR001123">
    <property type="entry name" value="LeuE-type"/>
</dbReference>
<dbReference type="OrthoDB" id="5638726at2"/>
<dbReference type="Pfam" id="PF01810">
    <property type="entry name" value="LysE"/>
    <property type="match status" value="1"/>
</dbReference>
<keyword evidence="8" id="KW-1185">Reference proteome</keyword>
<feature type="transmembrane region" description="Helical" evidence="6">
    <location>
        <begin position="145"/>
        <end position="164"/>
    </location>
</feature>
<dbReference type="GO" id="GO:0005886">
    <property type="term" value="C:plasma membrane"/>
    <property type="evidence" value="ECO:0007669"/>
    <property type="project" value="UniProtKB-SubCell"/>
</dbReference>
<reference evidence="8" key="1">
    <citation type="submission" date="2016-11" db="EMBL/GenBank/DDBJ databases">
        <title>Halolamina sediminis sp. nov., an extremely halophilic archaeon isolated from solar salt.</title>
        <authorList>
            <person name="Koh H.-W."/>
            <person name="Rani S."/>
            <person name="Park S.-J."/>
        </authorList>
    </citation>
    <scope>NUCLEOTIDE SEQUENCE [LARGE SCALE GENOMIC DNA]</scope>
    <source>
        <strain evidence="8">Hb3</strain>
    </source>
</reference>
<evidence type="ECO:0000256" key="1">
    <source>
        <dbReference type="ARBA" id="ARBA00004651"/>
    </source>
</evidence>
<feature type="transmembrane region" description="Helical" evidence="6">
    <location>
        <begin position="71"/>
        <end position="92"/>
    </location>
</feature>
<proteinExistence type="predicted"/>
<evidence type="ECO:0000256" key="5">
    <source>
        <dbReference type="ARBA" id="ARBA00023136"/>
    </source>
</evidence>
<accession>A0A1J0VH64</accession>
<feature type="transmembrane region" description="Helical" evidence="6">
    <location>
        <begin position="38"/>
        <end position="65"/>
    </location>
</feature>
<evidence type="ECO:0000313" key="7">
    <source>
        <dbReference type="EMBL" id="APE31349.1"/>
    </source>
</evidence>
<evidence type="ECO:0000256" key="2">
    <source>
        <dbReference type="ARBA" id="ARBA00022475"/>
    </source>
</evidence>
<keyword evidence="4 6" id="KW-1133">Transmembrane helix</keyword>
<feature type="transmembrane region" description="Helical" evidence="6">
    <location>
        <begin position="6"/>
        <end position="26"/>
    </location>
</feature>
<evidence type="ECO:0000256" key="3">
    <source>
        <dbReference type="ARBA" id="ARBA00022692"/>
    </source>
</evidence>
<keyword evidence="3 6" id="KW-0812">Transmembrane</keyword>
<protein>
    <submittedName>
        <fullName evidence="7">Lysine transporter LysE</fullName>
    </submittedName>
</protein>
<sequence>MLESYITGLALNGGLIVSIGAQNAYLLGQAIRRQHHWWSAGVCIVSDVLLLVAGVFGITAMLLALPVTLEVMRWLGVAFLAVLGALALRRAVTGNDRLVSTLGRVRSRREVLVAMAAVTLLNPQVYLETLVVLPSVGVQLESASVFMMGSVTASVAWFALLAWGGSRLAPWLSRPAAWRAIEITTGAMMAGIAVHLASGSTWIG</sequence>